<gene>
    <name evidence="11" type="primary">irtA</name>
    <name evidence="11" type="ORF">NCTC12112_01468</name>
</gene>
<dbReference type="Gene3D" id="3.40.50.300">
    <property type="entry name" value="P-loop containing nucleotide triphosphate hydrolases"/>
    <property type="match status" value="1"/>
</dbReference>
<dbReference type="Pfam" id="PF00005">
    <property type="entry name" value="ABC_tran"/>
    <property type="match status" value="1"/>
</dbReference>
<keyword evidence="3 8" id="KW-0812">Transmembrane</keyword>
<dbReference type="GO" id="GO:0015421">
    <property type="term" value="F:ABC-type oligopeptide transporter activity"/>
    <property type="evidence" value="ECO:0007669"/>
    <property type="project" value="TreeGrafter"/>
</dbReference>
<evidence type="ECO:0000313" key="12">
    <source>
        <dbReference type="Proteomes" id="UP000249008"/>
    </source>
</evidence>
<keyword evidence="11" id="KW-0378">Hydrolase</keyword>
<dbReference type="PANTHER" id="PTHR43394">
    <property type="entry name" value="ATP-DEPENDENT PERMEASE MDL1, MITOCHONDRIAL"/>
    <property type="match status" value="1"/>
</dbReference>
<feature type="transmembrane region" description="Helical" evidence="8">
    <location>
        <begin position="287"/>
        <end position="306"/>
    </location>
</feature>
<evidence type="ECO:0000256" key="7">
    <source>
        <dbReference type="ARBA" id="ARBA00023136"/>
    </source>
</evidence>
<keyword evidence="4" id="KW-0547">Nucleotide-binding</keyword>
<name>A0AAX2JCB9_9FUSO</name>
<feature type="domain" description="ABC transporter" evidence="9">
    <location>
        <begin position="344"/>
        <end position="579"/>
    </location>
</feature>
<keyword evidence="5 11" id="KW-0067">ATP-binding</keyword>
<evidence type="ECO:0000256" key="4">
    <source>
        <dbReference type="ARBA" id="ARBA00022741"/>
    </source>
</evidence>
<dbReference type="FunFam" id="3.40.50.300:FF:000287">
    <property type="entry name" value="Multidrug ABC transporter ATP-binding protein"/>
    <property type="match status" value="1"/>
</dbReference>
<dbReference type="InterPro" id="IPR036640">
    <property type="entry name" value="ABC1_TM_sf"/>
</dbReference>
<organism evidence="11 12">
    <name type="scientific">Fusobacterium ulcerans</name>
    <dbReference type="NCBI Taxonomy" id="861"/>
    <lineage>
        <taxon>Bacteria</taxon>
        <taxon>Fusobacteriati</taxon>
        <taxon>Fusobacteriota</taxon>
        <taxon>Fusobacteriia</taxon>
        <taxon>Fusobacteriales</taxon>
        <taxon>Fusobacteriaceae</taxon>
        <taxon>Fusobacterium</taxon>
    </lineage>
</organism>
<dbReference type="GO" id="GO:0016887">
    <property type="term" value="F:ATP hydrolysis activity"/>
    <property type="evidence" value="ECO:0007669"/>
    <property type="project" value="InterPro"/>
</dbReference>
<evidence type="ECO:0000256" key="5">
    <source>
        <dbReference type="ARBA" id="ARBA00022840"/>
    </source>
</evidence>
<dbReference type="PROSITE" id="PS50929">
    <property type="entry name" value="ABC_TM1F"/>
    <property type="match status" value="1"/>
</dbReference>
<feature type="transmembrane region" description="Helical" evidence="8">
    <location>
        <begin position="252"/>
        <end position="275"/>
    </location>
</feature>
<dbReference type="Proteomes" id="UP000249008">
    <property type="component" value="Chromosome 1"/>
</dbReference>
<dbReference type="KEGG" id="ful:C4N20_14480"/>
<dbReference type="SUPFAM" id="SSF52540">
    <property type="entry name" value="P-loop containing nucleoside triphosphate hydrolases"/>
    <property type="match status" value="1"/>
</dbReference>
<evidence type="ECO:0000256" key="8">
    <source>
        <dbReference type="SAM" id="Phobius"/>
    </source>
</evidence>
<evidence type="ECO:0000259" key="9">
    <source>
        <dbReference type="PROSITE" id="PS50893"/>
    </source>
</evidence>
<accession>A0AAX2JCB9</accession>
<evidence type="ECO:0000313" key="11">
    <source>
        <dbReference type="EMBL" id="SQJ02572.1"/>
    </source>
</evidence>
<dbReference type="RefSeq" id="WP_005977327.1">
    <property type="nucleotide sequence ID" value="NZ_CABKNW010000002.1"/>
</dbReference>
<evidence type="ECO:0000256" key="6">
    <source>
        <dbReference type="ARBA" id="ARBA00022989"/>
    </source>
</evidence>
<dbReference type="SUPFAM" id="SSF90123">
    <property type="entry name" value="ABC transporter transmembrane region"/>
    <property type="match status" value="1"/>
</dbReference>
<feature type="domain" description="ABC transmembrane type-1" evidence="10">
    <location>
        <begin position="21"/>
        <end position="274"/>
    </location>
</feature>
<dbReference type="PROSITE" id="PS50893">
    <property type="entry name" value="ABC_TRANSPORTER_2"/>
    <property type="match status" value="1"/>
</dbReference>
<dbReference type="EMBL" id="LS483487">
    <property type="protein sequence ID" value="SQJ02572.1"/>
    <property type="molecule type" value="Genomic_DNA"/>
</dbReference>
<dbReference type="InterPro" id="IPR011527">
    <property type="entry name" value="ABC1_TM_dom"/>
</dbReference>
<keyword evidence="2" id="KW-0813">Transport</keyword>
<protein>
    <submittedName>
        <fullName evidence="11">Iron import ATP-binding/permease protein IrtA</fullName>
        <ecNumber evidence="11">3.6.3.-</ecNumber>
    </submittedName>
</protein>
<dbReference type="PROSITE" id="PS00211">
    <property type="entry name" value="ABC_TRANSPORTER_1"/>
    <property type="match status" value="1"/>
</dbReference>
<dbReference type="Pfam" id="PF00664">
    <property type="entry name" value="ABC_membrane"/>
    <property type="match status" value="1"/>
</dbReference>
<dbReference type="InterPro" id="IPR003439">
    <property type="entry name" value="ABC_transporter-like_ATP-bd"/>
</dbReference>
<feature type="transmembrane region" description="Helical" evidence="8">
    <location>
        <begin position="137"/>
        <end position="158"/>
    </location>
</feature>
<sequence length="596" mass="66983">MFKEGKMSMMYFVGKHRFLLIAGCVLSGASALIMMCPFILLWKVVEEVLKGIADVSKIDGEAVIKYGQWAVFSALIGFAVYFIALMCTHVAAFYTAFNMKSKALRYMSELPLGYFIDNPSGKLRKIIDENSKMTESFIAHLLPDLTGAVTTFAVMPVILLVFDWRLGIICLVPMGVGFFIQYKSITGDSIKYIRQYQDSLENMNNEAVEYVRGIPVVKVFQQTVYSFKSFYNTIMEYKKFVIKFCQEFKNPMTLFTTVINGTFVLLIPAGIILIKSSYDPLKFLQNFIFYILFIPLCSMMINKIMYIGEAKSVADESVKRIASLLKEKKLGKPVEAKFPDNYRIEFSDVSFTYKGKDNPAVNNVSFTIPQGTTTALVGESGSGKTTTGALIPRFWDIEKGKILIGGVDIKEIEMSELMKMVSFVFQDIHLFKRSILDNIRISKPEASIDKVMEAVKAAQCEDIIKKFPDGIETVIGAKGVYLSGGEMQRIAIAGAILKDSPIIVLDEATAFADPENEYKIQRALEVLTKNKTVVMIAHRLSTIKNADQIIVLKDGEIAERGKHNILVEKKGIYAEMWKNYQTSVKWDIKKGSEKNA</sequence>
<evidence type="ECO:0000256" key="3">
    <source>
        <dbReference type="ARBA" id="ARBA00022692"/>
    </source>
</evidence>
<proteinExistence type="predicted"/>
<keyword evidence="6 8" id="KW-1133">Transmembrane helix</keyword>
<dbReference type="InterPro" id="IPR039421">
    <property type="entry name" value="Type_1_exporter"/>
</dbReference>
<comment type="subcellular location">
    <subcellularLocation>
        <location evidence="1">Cell membrane</location>
        <topology evidence="1">Multi-pass membrane protein</topology>
    </subcellularLocation>
</comment>
<evidence type="ECO:0000259" key="10">
    <source>
        <dbReference type="PROSITE" id="PS50929"/>
    </source>
</evidence>
<dbReference type="GeneID" id="78456030"/>
<reference evidence="11 12" key="1">
    <citation type="submission" date="2018-06" db="EMBL/GenBank/DDBJ databases">
        <authorList>
            <consortium name="Pathogen Informatics"/>
            <person name="Doyle S."/>
        </authorList>
    </citation>
    <scope>NUCLEOTIDE SEQUENCE [LARGE SCALE GENOMIC DNA]</scope>
    <source>
        <strain evidence="11 12">NCTC12112</strain>
    </source>
</reference>
<dbReference type="GO" id="GO:0005886">
    <property type="term" value="C:plasma membrane"/>
    <property type="evidence" value="ECO:0007669"/>
    <property type="project" value="UniProtKB-SubCell"/>
</dbReference>
<evidence type="ECO:0000256" key="1">
    <source>
        <dbReference type="ARBA" id="ARBA00004651"/>
    </source>
</evidence>
<feature type="transmembrane region" description="Helical" evidence="8">
    <location>
        <begin position="164"/>
        <end position="182"/>
    </location>
</feature>
<dbReference type="EC" id="3.6.3.-" evidence="11"/>
<dbReference type="InterPro" id="IPR017871">
    <property type="entry name" value="ABC_transporter-like_CS"/>
</dbReference>
<dbReference type="GO" id="GO:0005524">
    <property type="term" value="F:ATP binding"/>
    <property type="evidence" value="ECO:0007669"/>
    <property type="project" value="UniProtKB-KW"/>
</dbReference>
<keyword evidence="7 8" id="KW-0472">Membrane</keyword>
<dbReference type="PANTHER" id="PTHR43394:SF1">
    <property type="entry name" value="ATP-BINDING CASSETTE SUB-FAMILY B MEMBER 10, MITOCHONDRIAL"/>
    <property type="match status" value="1"/>
</dbReference>
<dbReference type="InterPro" id="IPR027417">
    <property type="entry name" value="P-loop_NTPase"/>
</dbReference>
<dbReference type="InterPro" id="IPR003593">
    <property type="entry name" value="AAA+_ATPase"/>
</dbReference>
<feature type="transmembrane region" description="Helical" evidence="8">
    <location>
        <begin position="69"/>
        <end position="97"/>
    </location>
</feature>
<dbReference type="AlphaFoldDB" id="A0AAX2JCB9"/>
<evidence type="ECO:0000256" key="2">
    <source>
        <dbReference type="ARBA" id="ARBA00022448"/>
    </source>
</evidence>
<dbReference type="Gene3D" id="1.20.1560.10">
    <property type="entry name" value="ABC transporter type 1, transmembrane domain"/>
    <property type="match status" value="1"/>
</dbReference>
<dbReference type="SMART" id="SM00382">
    <property type="entry name" value="AAA"/>
    <property type="match status" value="1"/>
</dbReference>